<protein>
    <submittedName>
        <fullName evidence="1">Uncharacterized protein</fullName>
    </submittedName>
</protein>
<sequence length="179" mass="20333">MKQLKEAVRQAIAQGNWYAALATALTLPDICGWLEDPGMRVGDRYKLWYDTYIKEEYSGKYNDSDKAEVIFISGEDCYALRCAYLHSGQDDISKSDAVPLDKFQFITPSKLGESSEYYAVKTTDFVDDGNKIKISRKLQLEVDKFCEDICRGVDKWEASVATRKDIQDKLGQLLTIVES</sequence>
<dbReference type="RefSeq" id="WP_107806807.1">
    <property type="nucleotide sequence ID" value="NZ_CAWNZE010000001.1"/>
</dbReference>
<dbReference type="GeneID" id="78019208"/>
<proteinExistence type="predicted"/>
<organism evidence="1 2">
    <name type="scientific">Nodularia spumigena UHCC 0039</name>
    <dbReference type="NCBI Taxonomy" id="1914872"/>
    <lineage>
        <taxon>Bacteria</taxon>
        <taxon>Bacillati</taxon>
        <taxon>Cyanobacteriota</taxon>
        <taxon>Cyanophyceae</taxon>
        <taxon>Nostocales</taxon>
        <taxon>Nodulariaceae</taxon>
        <taxon>Nodularia</taxon>
    </lineage>
</organism>
<dbReference type="KEGG" id="nsp:BMF81_03977"/>
<evidence type="ECO:0000313" key="1">
    <source>
        <dbReference type="EMBL" id="AVZ31334.1"/>
    </source>
</evidence>
<name>A0A2S0QAE5_NODSP</name>
<dbReference type="EMBL" id="CP020114">
    <property type="protein sequence ID" value="AVZ31334.1"/>
    <property type="molecule type" value="Genomic_DNA"/>
</dbReference>
<accession>A0A2S0QAE5</accession>
<gene>
    <name evidence="1" type="ORF">BMF81_03977</name>
</gene>
<dbReference type="Proteomes" id="UP000244056">
    <property type="component" value="Chromosome"/>
</dbReference>
<dbReference type="AlphaFoldDB" id="A0A2S0QAE5"/>
<reference evidence="1 2" key="1">
    <citation type="submission" date="2017-03" db="EMBL/GenBank/DDBJ databases">
        <title>Comparative genomics of the toxic Baltic Sea cyanobacteria Nodularia spumigena UHCC 0039 and its response on varying salinity.</title>
        <authorList>
            <person name="Teikari J.E."/>
        </authorList>
    </citation>
    <scope>NUCLEOTIDE SEQUENCE [LARGE SCALE GENOMIC DNA]</scope>
    <source>
        <strain evidence="1 2">UHCC 0039</strain>
    </source>
</reference>
<evidence type="ECO:0000313" key="2">
    <source>
        <dbReference type="Proteomes" id="UP000244056"/>
    </source>
</evidence>